<evidence type="ECO:0000259" key="1">
    <source>
        <dbReference type="Pfam" id="PF01408"/>
    </source>
</evidence>
<organism evidence="3 4">
    <name type="scientific">Francisella frigiditurris</name>
    <dbReference type="NCBI Taxonomy" id="1542390"/>
    <lineage>
        <taxon>Bacteria</taxon>
        <taxon>Pseudomonadati</taxon>
        <taxon>Pseudomonadota</taxon>
        <taxon>Gammaproteobacteria</taxon>
        <taxon>Thiotrichales</taxon>
        <taxon>Francisellaceae</taxon>
        <taxon>Francisella</taxon>
    </lineage>
</organism>
<protein>
    <submittedName>
        <fullName evidence="3">Oxidoreductase, NAD-binding Rossmann fold family protein</fullName>
    </submittedName>
</protein>
<dbReference type="Pfam" id="PF22725">
    <property type="entry name" value="GFO_IDH_MocA_C3"/>
    <property type="match status" value="1"/>
</dbReference>
<dbReference type="SUPFAM" id="SSF51735">
    <property type="entry name" value="NAD(P)-binding Rossmann-fold domains"/>
    <property type="match status" value="1"/>
</dbReference>
<dbReference type="OrthoDB" id="9781031at2"/>
<sequence>MRALIIGFGSIGKRHYEVLSGLNEIENVDLVTKQTIENTVCYSDLESVVNIVQYDYFIIASETNKHFEQLEYLENTVTDKLILCEKPLFQTKQNLEIKNNKVFVGYVLRFHPLLEKLIKFIQDEKIIVAYAKCGQYLPLWRPDTDYRKCYSAKKIDGGGVLLDLSHEIDYVQWLCGQIIDVKSYQTKVSDLEIDSDDLTMLIGRTNKSVFVNISIDYISKQTHRSLLLETIENTYKIDFISNRLVKKNKVGIEEVYSFSNLERNYMFEKMHLDAINDCKVICSLKEAMNVMETISTIQEQNK</sequence>
<evidence type="ECO:0000313" key="3">
    <source>
        <dbReference type="EMBL" id="APC97961.1"/>
    </source>
</evidence>
<accession>A0A1J0KW13</accession>
<keyword evidence="4" id="KW-1185">Reference proteome</keyword>
<dbReference type="STRING" id="1542390.KX01_1744"/>
<dbReference type="Gene3D" id="3.40.50.720">
    <property type="entry name" value="NAD(P)-binding Rossmann-like Domain"/>
    <property type="match status" value="1"/>
</dbReference>
<dbReference type="Gene3D" id="3.30.360.10">
    <property type="entry name" value="Dihydrodipicolinate Reductase, domain 2"/>
    <property type="match status" value="1"/>
</dbReference>
<dbReference type="Pfam" id="PF01408">
    <property type="entry name" value="GFO_IDH_MocA"/>
    <property type="match status" value="1"/>
</dbReference>
<evidence type="ECO:0000313" key="4">
    <source>
        <dbReference type="Proteomes" id="UP000182521"/>
    </source>
</evidence>
<proteinExistence type="predicted"/>
<dbReference type="EMBL" id="CP009654">
    <property type="protein sequence ID" value="APC97961.1"/>
    <property type="molecule type" value="Genomic_DNA"/>
</dbReference>
<dbReference type="PANTHER" id="PTHR43377">
    <property type="entry name" value="BILIVERDIN REDUCTASE A"/>
    <property type="match status" value="1"/>
</dbReference>
<dbReference type="InterPro" id="IPR036291">
    <property type="entry name" value="NAD(P)-bd_dom_sf"/>
</dbReference>
<dbReference type="InterPro" id="IPR000683">
    <property type="entry name" value="Gfo/Idh/MocA-like_OxRdtase_N"/>
</dbReference>
<dbReference type="RefSeq" id="WP_071664599.1">
    <property type="nucleotide sequence ID" value="NZ_CP009654.1"/>
</dbReference>
<dbReference type="PANTHER" id="PTHR43377:SF1">
    <property type="entry name" value="BILIVERDIN REDUCTASE A"/>
    <property type="match status" value="1"/>
</dbReference>
<dbReference type="GO" id="GO:0000166">
    <property type="term" value="F:nucleotide binding"/>
    <property type="evidence" value="ECO:0007669"/>
    <property type="project" value="InterPro"/>
</dbReference>
<gene>
    <name evidence="3" type="ORF">KX01_1744</name>
</gene>
<name>A0A1J0KW13_9GAMM</name>
<feature type="domain" description="Gfo/Idh/MocA-like oxidoreductase N-terminal" evidence="1">
    <location>
        <begin position="2"/>
        <end position="93"/>
    </location>
</feature>
<dbReference type="SUPFAM" id="SSF55347">
    <property type="entry name" value="Glyceraldehyde-3-phosphate dehydrogenase-like, C-terminal domain"/>
    <property type="match status" value="1"/>
</dbReference>
<dbReference type="AlphaFoldDB" id="A0A1J0KW13"/>
<dbReference type="KEGG" id="frc:KX01_1744"/>
<dbReference type="Proteomes" id="UP000182521">
    <property type="component" value="Chromosome"/>
</dbReference>
<feature type="domain" description="GFO/IDH/MocA-like oxidoreductase" evidence="2">
    <location>
        <begin position="145"/>
        <end position="222"/>
    </location>
</feature>
<dbReference type="InterPro" id="IPR051450">
    <property type="entry name" value="Gfo/Idh/MocA_Oxidoreductases"/>
</dbReference>
<reference evidence="4" key="1">
    <citation type="submission" date="2014-10" db="EMBL/GenBank/DDBJ databases">
        <authorList>
            <person name="Kuske C.R."/>
            <person name="Challacombe J.F."/>
            <person name="Daligault H.E."/>
            <person name="Davenport K.W."/>
            <person name="Johnson S.L."/>
            <person name="Siddaramappa S."/>
            <person name="Petersen J.M."/>
        </authorList>
    </citation>
    <scope>NUCLEOTIDE SEQUENCE [LARGE SCALE GENOMIC DNA]</scope>
    <source>
        <strain evidence="4">CA97-1460</strain>
    </source>
</reference>
<dbReference type="InterPro" id="IPR055170">
    <property type="entry name" value="GFO_IDH_MocA-like_dom"/>
</dbReference>
<evidence type="ECO:0000259" key="2">
    <source>
        <dbReference type="Pfam" id="PF22725"/>
    </source>
</evidence>